<reference evidence="1 2" key="1">
    <citation type="submission" date="2016-11" db="UniProtKB">
        <authorList>
            <consortium name="WormBaseParasite"/>
        </authorList>
    </citation>
    <scope>IDENTIFICATION</scope>
    <source>
        <strain evidence="1 2">pt0022</strain>
    </source>
</reference>
<organism evidence="1">
    <name type="scientific">Wuchereria bancrofti</name>
    <dbReference type="NCBI Taxonomy" id="6293"/>
    <lineage>
        <taxon>Eukaryota</taxon>
        <taxon>Metazoa</taxon>
        <taxon>Ecdysozoa</taxon>
        <taxon>Nematoda</taxon>
        <taxon>Chromadorea</taxon>
        <taxon>Rhabditida</taxon>
        <taxon>Spirurina</taxon>
        <taxon>Spiruromorpha</taxon>
        <taxon>Filarioidea</taxon>
        <taxon>Onchocercidae</taxon>
        <taxon>Wuchereria</taxon>
    </lineage>
</organism>
<sequence>MERSVRNIKEMLRENVARFLEHADGREVIVTVKARLVKKQNEEQKKLEKDEKIEHLKRNHAKYMDNTVSQTDKSTSVYSENNSSAIKWYGKKKDKYHYGKE</sequence>
<dbReference type="WBParaSite" id="maker-PairedContig_3611-snap-gene-0.13-mRNA-1">
    <property type="protein sequence ID" value="maker-PairedContig_3611-snap-gene-0.13-mRNA-1"/>
    <property type="gene ID" value="maker-PairedContig_3611-snap-gene-0.13"/>
</dbReference>
<dbReference type="WBParaSite" id="maker-PairedContig_590-snap-gene-0.4-mRNA-1">
    <property type="protein sequence ID" value="maker-PairedContig_590-snap-gene-0.4-mRNA-1"/>
    <property type="gene ID" value="maker-PairedContig_590-snap-gene-0.4"/>
</dbReference>
<accession>A0A1I8ENU5</accession>
<evidence type="ECO:0000313" key="2">
    <source>
        <dbReference type="WBParaSite" id="maker-PairedContig_590-snap-gene-0.4-mRNA-1"/>
    </source>
</evidence>
<proteinExistence type="predicted"/>
<evidence type="ECO:0000313" key="1">
    <source>
        <dbReference type="WBParaSite" id="maker-PairedContig_3611-snap-gene-0.13-mRNA-1"/>
    </source>
</evidence>
<name>A0A1I8ENU5_WUCBA</name>
<protein>
    <submittedName>
        <fullName evidence="1 2">Uncharacterized protein</fullName>
    </submittedName>
</protein>
<dbReference type="AlphaFoldDB" id="A0A1I8ENU5"/>